<keyword evidence="6" id="KW-1185">Reference proteome</keyword>
<organism evidence="5 6">
    <name type="scientific">Ornithinibacillus salinisoli</name>
    <dbReference type="NCBI Taxonomy" id="1848459"/>
    <lineage>
        <taxon>Bacteria</taxon>
        <taxon>Bacillati</taxon>
        <taxon>Bacillota</taxon>
        <taxon>Bacilli</taxon>
        <taxon>Bacillales</taxon>
        <taxon>Bacillaceae</taxon>
        <taxon>Ornithinibacillus</taxon>
    </lineage>
</organism>
<reference evidence="6" key="1">
    <citation type="journal article" date="2019" name="Int. J. Syst. Evol. Microbiol.">
        <title>The Global Catalogue of Microorganisms (GCM) 10K type strain sequencing project: providing services to taxonomists for standard genome sequencing and annotation.</title>
        <authorList>
            <consortium name="The Broad Institute Genomics Platform"/>
            <consortium name="The Broad Institute Genome Sequencing Center for Infectious Disease"/>
            <person name="Wu L."/>
            <person name="Ma J."/>
        </authorList>
    </citation>
    <scope>NUCLEOTIDE SEQUENCE [LARGE SCALE GENOMIC DNA]</scope>
    <source>
        <strain evidence="6">R28</strain>
    </source>
</reference>
<dbReference type="PANTHER" id="PTHR30404">
    <property type="entry name" value="N-ACETYLMURAMOYL-L-ALANINE AMIDASE"/>
    <property type="match status" value="1"/>
</dbReference>
<dbReference type="PIRSF" id="PIRSF037846">
    <property type="entry name" value="Autolysin_YrvJ_prd"/>
    <property type="match status" value="1"/>
</dbReference>
<feature type="signal peptide" evidence="3">
    <location>
        <begin position="1"/>
        <end position="26"/>
    </location>
</feature>
<dbReference type="InterPro" id="IPR003646">
    <property type="entry name" value="SH3-like_bac-type"/>
</dbReference>
<name>A0ABW4W334_9BACI</name>
<gene>
    <name evidence="5" type="ORF">ACFSJF_18085</name>
</gene>
<evidence type="ECO:0000313" key="5">
    <source>
        <dbReference type="EMBL" id="MFD2046187.1"/>
    </source>
</evidence>
<protein>
    <submittedName>
        <fullName evidence="5">N-acetylmuramoyl-L-alanine amidase</fullName>
        <ecNumber evidence="5">3.5.1.28</ecNumber>
    </submittedName>
</protein>
<dbReference type="EMBL" id="JBHUHQ010000021">
    <property type="protein sequence ID" value="MFD2046187.1"/>
    <property type="molecule type" value="Genomic_DNA"/>
</dbReference>
<keyword evidence="1 5" id="KW-0378">Hydrolase</keyword>
<dbReference type="InterPro" id="IPR002508">
    <property type="entry name" value="MurNAc-LAA_cat"/>
</dbReference>
<feature type="domain" description="SH3b" evidence="4">
    <location>
        <begin position="26"/>
        <end position="88"/>
    </location>
</feature>
<dbReference type="PANTHER" id="PTHR30404:SF7">
    <property type="entry name" value="CELL WALL AMIDASE LYTH-RELATED"/>
    <property type="match status" value="1"/>
</dbReference>
<evidence type="ECO:0000313" key="6">
    <source>
        <dbReference type="Proteomes" id="UP001597383"/>
    </source>
</evidence>
<dbReference type="GO" id="GO:0008745">
    <property type="term" value="F:N-acetylmuramoyl-L-alanine amidase activity"/>
    <property type="evidence" value="ECO:0007669"/>
    <property type="project" value="UniProtKB-EC"/>
</dbReference>
<dbReference type="SMART" id="SM00287">
    <property type="entry name" value="SH3b"/>
    <property type="match status" value="2"/>
</dbReference>
<proteinExistence type="predicted"/>
<dbReference type="InterPro" id="IPR017293">
    <property type="entry name" value="N-acetylmuramoyl-L-ala_amidase"/>
</dbReference>
<dbReference type="SMART" id="SM00646">
    <property type="entry name" value="Ami_3"/>
    <property type="match status" value="1"/>
</dbReference>
<evidence type="ECO:0000256" key="2">
    <source>
        <dbReference type="ARBA" id="ARBA00023316"/>
    </source>
</evidence>
<sequence>MQSKKIIILAIGIIILVFSMSQVVFADDAVINVDNLNVRGGPGTNFDVVGQIHTDESYPIIQKDNEWIEIQLENGTGWVSSEYITVKGETEETSPPSSLMENEKSITIVYDNTQIRDGSSTDHEIIHFADKGTVFNVISETAEWYEIENDSVSGFVHKDLVNKNQQSNASGFKGKTIVIDAGHGGRDVGAIGANETYEKHLTYKTAYELEQLLTLLGAEVVLTRSEDEYIFLGSRSSVSNHSNTDAFISIHYNSVPELPSATGIGTYYYHDQYESLANYIQEGIVKETDARDRNATFGDYQVIRQNYKPSVLLELGFISNAEEEMLLLTNAYQQKIVSGIVYGLGKYFSNAN</sequence>
<feature type="domain" description="SH3b" evidence="4">
    <location>
        <begin position="101"/>
        <end position="164"/>
    </location>
</feature>
<evidence type="ECO:0000256" key="1">
    <source>
        <dbReference type="ARBA" id="ARBA00022801"/>
    </source>
</evidence>
<dbReference type="Proteomes" id="UP001597383">
    <property type="component" value="Unassembled WGS sequence"/>
</dbReference>
<dbReference type="Pfam" id="PF01520">
    <property type="entry name" value="Amidase_3"/>
    <property type="match status" value="1"/>
</dbReference>
<dbReference type="Gene3D" id="2.30.30.40">
    <property type="entry name" value="SH3 Domains"/>
    <property type="match status" value="2"/>
</dbReference>
<keyword evidence="3" id="KW-0732">Signal</keyword>
<dbReference type="InterPro" id="IPR050695">
    <property type="entry name" value="N-acetylmuramoyl_amidase_3"/>
</dbReference>
<evidence type="ECO:0000256" key="3">
    <source>
        <dbReference type="SAM" id="SignalP"/>
    </source>
</evidence>
<accession>A0ABW4W334</accession>
<feature type="chain" id="PRO_5046126242" evidence="3">
    <location>
        <begin position="27"/>
        <end position="352"/>
    </location>
</feature>
<evidence type="ECO:0000259" key="4">
    <source>
        <dbReference type="PROSITE" id="PS51781"/>
    </source>
</evidence>
<dbReference type="Gene3D" id="3.40.630.40">
    <property type="entry name" value="Zn-dependent exopeptidases"/>
    <property type="match status" value="1"/>
</dbReference>
<dbReference type="RefSeq" id="WP_377556865.1">
    <property type="nucleotide sequence ID" value="NZ_JBHUHQ010000021.1"/>
</dbReference>
<comment type="caution">
    <text evidence="5">The sequence shown here is derived from an EMBL/GenBank/DDBJ whole genome shotgun (WGS) entry which is preliminary data.</text>
</comment>
<dbReference type="PROSITE" id="PS51781">
    <property type="entry name" value="SH3B"/>
    <property type="match status" value="2"/>
</dbReference>
<dbReference type="Pfam" id="PF08239">
    <property type="entry name" value="SH3_3"/>
    <property type="match status" value="2"/>
</dbReference>
<dbReference type="CDD" id="cd02696">
    <property type="entry name" value="MurNAc-LAA"/>
    <property type="match status" value="1"/>
</dbReference>
<dbReference type="SUPFAM" id="SSF53187">
    <property type="entry name" value="Zn-dependent exopeptidases"/>
    <property type="match status" value="1"/>
</dbReference>
<dbReference type="EC" id="3.5.1.28" evidence="5"/>
<keyword evidence="2" id="KW-0961">Cell wall biogenesis/degradation</keyword>